<evidence type="ECO:0000313" key="1">
    <source>
        <dbReference type="EMBL" id="SDQ73898.1"/>
    </source>
</evidence>
<reference evidence="1 2" key="1">
    <citation type="submission" date="2016-10" db="EMBL/GenBank/DDBJ databases">
        <authorList>
            <person name="Varghese N."/>
            <person name="Submissions S."/>
        </authorList>
    </citation>
    <scope>NUCLEOTIDE SEQUENCE [LARGE SCALE GENOMIC DNA]</scope>
    <source>
        <strain evidence="1 2">Nl1</strain>
    </source>
</reference>
<organism evidence="1 2">
    <name type="scientific">Nitrosospira multiformis</name>
    <dbReference type="NCBI Taxonomy" id="1231"/>
    <lineage>
        <taxon>Bacteria</taxon>
        <taxon>Pseudomonadati</taxon>
        <taxon>Pseudomonadota</taxon>
        <taxon>Betaproteobacteria</taxon>
        <taxon>Nitrosomonadales</taxon>
        <taxon>Nitrosomonadaceae</taxon>
        <taxon>Nitrosospira</taxon>
    </lineage>
</organism>
<dbReference type="RefSeq" id="WP_074632236.1">
    <property type="nucleotide sequence ID" value="NZ_FNKY01000001.1"/>
</dbReference>
<name>A0ABY0TF78_9PROT</name>
<keyword evidence="2" id="KW-1185">Reference proteome</keyword>
<dbReference type="Proteomes" id="UP000183471">
    <property type="component" value="Unassembled WGS sequence"/>
</dbReference>
<proteinExistence type="predicted"/>
<gene>
    <name evidence="1" type="ORF">SAMN05216402_2091</name>
</gene>
<comment type="caution">
    <text evidence="1">The sequence shown here is derived from an EMBL/GenBank/DDBJ whole genome shotgun (WGS) entry which is preliminary data.</text>
</comment>
<dbReference type="EMBL" id="FNKY01000001">
    <property type="protein sequence ID" value="SDQ73898.1"/>
    <property type="molecule type" value="Genomic_DNA"/>
</dbReference>
<protein>
    <submittedName>
        <fullName evidence="1">Uncharacterized protein</fullName>
    </submittedName>
</protein>
<accession>A0ABY0TF78</accession>
<sequence length="678" mass="71986">MTAFRIAGFSGLVPRLAKQLLAPNQAQVATNCNLTSGDLRPGNGPLHVFSPVIGNDIKSMFRMEKDGNEKWLAWDKDVDVARSPVAGNTARRFYYTGDGEPRASDYDMATVGAGPYPSGCYVLGVTPPVTAAAVTPSGGAGASVTRSYVYTFVTQWGEESAPSPPSIVTTGKVDATWALTAMDAAPPNSGAVSAAVKDTPSAGYAQVTLDSVFGLRAGETVTFAAVTGMTDLNATFILVSVDPATRKVAVSLSTTQTFIAGGTWARMAPHNTIGMNKRIYRTLTTPAGTEYHYIATLTAITSTYNDTTSDTNAALGEVLPSASWAMPPAGMKGIVILANGIAAGFTGNEVHFSEPFKPYAWPAAYRQTYDQDIIAIGIAGTTLVGMTRGNPFTITGVEPMTMGGGMEKLGVAWPCMAKRGMASFAFGVGYPAPQGLVIAGMNTDIVTKDLFTQKEWAELNPETFIAASADNRYYAGYTADDSSLMFVIDKAENASFVKVNQKITAIWADPWTGKLYVAADKKIYRWEGDAGTKLGYEWKSKRFISQPPLNYGAAKVDADFEMTEEESGSASASYAAAIAANQALVAAGIMNDGIADPYLGEYEIDGDEMQAIPPLSIDSLQFQLWADGVLKFTRQVENCRAFRLPGGYKSDNVEIALSGNVKVTGVVLAESMDGLKQA</sequence>
<evidence type="ECO:0000313" key="2">
    <source>
        <dbReference type="Proteomes" id="UP000183471"/>
    </source>
</evidence>